<keyword evidence="5 7" id="KW-1133">Transmembrane helix</keyword>
<keyword evidence="6 7" id="KW-0472">Membrane</keyword>
<dbReference type="Gene3D" id="3.30.240.20">
    <property type="entry name" value="bsu07140 like domains"/>
    <property type="match status" value="1"/>
</dbReference>
<evidence type="ECO:0000256" key="5">
    <source>
        <dbReference type="ARBA" id="ARBA00022989"/>
    </source>
</evidence>
<evidence type="ECO:0000256" key="4">
    <source>
        <dbReference type="ARBA" id="ARBA00022692"/>
    </source>
</evidence>
<dbReference type="Proteomes" id="UP000722989">
    <property type="component" value="Unassembled WGS sequence"/>
</dbReference>
<proteinExistence type="inferred from homology"/>
<evidence type="ECO:0000313" key="10">
    <source>
        <dbReference type="Proteomes" id="UP000722989"/>
    </source>
</evidence>
<keyword evidence="10" id="KW-1185">Reference proteome</keyword>
<feature type="domain" description="YetF C-terminal" evidence="8">
    <location>
        <begin position="92"/>
        <end position="163"/>
    </location>
</feature>
<dbReference type="InterPro" id="IPR023090">
    <property type="entry name" value="UPF0702_alpha/beta_dom_sf"/>
</dbReference>
<evidence type="ECO:0000256" key="1">
    <source>
        <dbReference type="ARBA" id="ARBA00004651"/>
    </source>
</evidence>
<evidence type="ECO:0000256" key="2">
    <source>
        <dbReference type="ARBA" id="ARBA00006448"/>
    </source>
</evidence>
<gene>
    <name evidence="9" type="ORF">HC031_17160</name>
</gene>
<accession>A0ABX0Y062</accession>
<protein>
    <submittedName>
        <fullName evidence="9">DUF421 domain-containing protein</fullName>
    </submittedName>
</protein>
<evidence type="ECO:0000259" key="8">
    <source>
        <dbReference type="Pfam" id="PF04239"/>
    </source>
</evidence>
<sequence length="211" mass="22997">MWADLWHVQIPVLEKVLRTVLVYGGLALLLRVGGKRDLAQLNSFDLVVMLLLSNVVQNAIIGNDNSLSGGLIGAAVLVAINGVMVRVVNRHPRLTRIFEGAQTVLVRDGRVDHKALHRMGLRQADLAAALRRQGASDLHEVKKATIAPGGAIVVTLTDEAQDVTRRDLHNDHEALLNDIRTEIRAAVAGLEERLTDRLPQLPTKSPGAQHI</sequence>
<evidence type="ECO:0000256" key="7">
    <source>
        <dbReference type="SAM" id="Phobius"/>
    </source>
</evidence>
<dbReference type="PANTHER" id="PTHR34582:SF6">
    <property type="entry name" value="UPF0702 TRANSMEMBRANE PROTEIN YCAP"/>
    <property type="match status" value="1"/>
</dbReference>
<dbReference type="Pfam" id="PF04239">
    <property type="entry name" value="DUF421"/>
    <property type="match status" value="1"/>
</dbReference>
<reference evidence="9 10" key="1">
    <citation type="submission" date="2020-03" db="EMBL/GenBank/DDBJ databases">
        <title>WGS of the type strain of Planosporangium spp.</title>
        <authorList>
            <person name="Thawai C."/>
        </authorList>
    </citation>
    <scope>NUCLEOTIDE SEQUENCE [LARGE SCALE GENOMIC DNA]</scope>
    <source>
        <strain evidence="9 10">TBRC 5610</strain>
    </source>
</reference>
<feature type="transmembrane region" description="Helical" evidence="7">
    <location>
        <begin position="44"/>
        <end position="61"/>
    </location>
</feature>
<feature type="transmembrane region" description="Helical" evidence="7">
    <location>
        <begin position="67"/>
        <end position="88"/>
    </location>
</feature>
<organism evidence="9 10">
    <name type="scientific">Planosporangium thailandense</name>
    <dbReference type="NCBI Taxonomy" id="765197"/>
    <lineage>
        <taxon>Bacteria</taxon>
        <taxon>Bacillati</taxon>
        <taxon>Actinomycetota</taxon>
        <taxon>Actinomycetes</taxon>
        <taxon>Micromonosporales</taxon>
        <taxon>Micromonosporaceae</taxon>
        <taxon>Planosporangium</taxon>
    </lineage>
</organism>
<feature type="transmembrane region" description="Helical" evidence="7">
    <location>
        <begin position="16"/>
        <end position="32"/>
    </location>
</feature>
<keyword evidence="4 7" id="KW-0812">Transmembrane</keyword>
<comment type="caution">
    <text evidence="9">The sequence shown here is derived from an EMBL/GenBank/DDBJ whole genome shotgun (WGS) entry which is preliminary data.</text>
</comment>
<comment type="similarity">
    <text evidence="2">Belongs to the UPF0702 family.</text>
</comment>
<dbReference type="InterPro" id="IPR007353">
    <property type="entry name" value="DUF421"/>
</dbReference>
<evidence type="ECO:0000256" key="6">
    <source>
        <dbReference type="ARBA" id="ARBA00023136"/>
    </source>
</evidence>
<dbReference type="EMBL" id="JAATVY010000011">
    <property type="protein sequence ID" value="NJC71433.1"/>
    <property type="molecule type" value="Genomic_DNA"/>
</dbReference>
<evidence type="ECO:0000256" key="3">
    <source>
        <dbReference type="ARBA" id="ARBA00022475"/>
    </source>
</evidence>
<evidence type="ECO:0000313" key="9">
    <source>
        <dbReference type="EMBL" id="NJC71433.1"/>
    </source>
</evidence>
<comment type="subcellular location">
    <subcellularLocation>
        <location evidence="1">Cell membrane</location>
        <topology evidence="1">Multi-pass membrane protein</topology>
    </subcellularLocation>
</comment>
<keyword evidence="3" id="KW-1003">Cell membrane</keyword>
<name>A0ABX0Y062_9ACTN</name>
<dbReference type="PANTHER" id="PTHR34582">
    <property type="entry name" value="UPF0702 TRANSMEMBRANE PROTEIN YCAP"/>
    <property type="match status" value="1"/>
</dbReference>